<reference evidence="1" key="1">
    <citation type="submission" date="2018-05" db="EMBL/GenBank/DDBJ databases">
        <authorList>
            <person name="Lanie J.A."/>
            <person name="Ng W.-L."/>
            <person name="Kazmierczak K.M."/>
            <person name="Andrzejewski T.M."/>
            <person name="Davidsen T.M."/>
            <person name="Wayne K.J."/>
            <person name="Tettelin H."/>
            <person name="Glass J.I."/>
            <person name="Rusch D."/>
            <person name="Podicherti R."/>
            <person name="Tsui H.-C.T."/>
            <person name="Winkler M.E."/>
        </authorList>
    </citation>
    <scope>NUCLEOTIDE SEQUENCE</scope>
</reference>
<organism evidence="1">
    <name type="scientific">marine metagenome</name>
    <dbReference type="NCBI Taxonomy" id="408172"/>
    <lineage>
        <taxon>unclassified sequences</taxon>
        <taxon>metagenomes</taxon>
        <taxon>ecological metagenomes</taxon>
    </lineage>
</organism>
<evidence type="ECO:0000313" key="1">
    <source>
        <dbReference type="EMBL" id="SVC76622.1"/>
    </source>
</evidence>
<protein>
    <recommendedName>
        <fullName evidence="2">Histidine phosphatase family protein</fullName>
    </recommendedName>
</protein>
<evidence type="ECO:0008006" key="2">
    <source>
        <dbReference type="Google" id="ProtNLM"/>
    </source>
</evidence>
<feature type="non-terminal residue" evidence="1">
    <location>
        <position position="148"/>
    </location>
</feature>
<dbReference type="InterPro" id="IPR013078">
    <property type="entry name" value="His_Pase_superF_clade-1"/>
</dbReference>
<dbReference type="InterPro" id="IPR029033">
    <property type="entry name" value="His_PPase_superfam"/>
</dbReference>
<gene>
    <name evidence="1" type="ORF">METZ01_LOCUS329476</name>
</gene>
<dbReference type="EMBL" id="UINC01109660">
    <property type="protein sequence ID" value="SVC76622.1"/>
    <property type="molecule type" value="Genomic_DNA"/>
</dbReference>
<name>A0A382PX22_9ZZZZ</name>
<dbReference type="SMART" id="SM00855">
    <property type="entry name" value="PGAM"/>
    <property type="match status" value="1"/>
</dbReference>
<dbReference type="Gene3D" id="3.40.50.1240">
    <property type="entry name" value="Phosphoglycerate mutase-like"/>
    <property type="match status" value="1"/>
</dbReference>
<dbReference type="CDD" id="cd07040">
    <property type="entry name" value="HP"/>
    <property type="match status" value="1"/>
</dbReference>
<dbReference type="SUPFAM" id="SSF53254">
    <property type="entry name" value="Phosphoglycerate mutase-like"/>
    <property type="match status" value="1"/>
</dbReference>
<dbReference type="Pfam" id="PF00300">
    <property type="entry name" value="His_Phos_1"/>
    <property type="match status" value="1"/>
</dbReference>
<proteinExistence type="predicted"/>
<dbReference type="AlphaFoldDB" id="A0A382PX22"/>
<sequence length="148" mass="16447">MKTIKHYNSLKLLFIFLSFVLVNPVVGQVEGGVVIYLVRHAEKVDNSNDASLSSQGRERADLLSRVLIDAKIEHIHSTDFQRTRDTVKPLASLLGIGIKLYDPQDLENFSVNLLETPGVHLVSGHSNTTPELVRLLGGESTSIQDHEY</sequence>
<accession>A0A382PX22</accession>